<accession>X1GCQ7</accession>
<sequence>MFPYTNPYDKHIYISLSFNLIIMKTIMKKEYGYLIASIGFYIGAIFTFFSCQDNKI</sequence>
<dbReference type="EMBL" id="BART01040762">
    <property type="protein sequence ID" value="GAH30838.1"/>
    <property type="molecule type" value="Genomic_DNA"/>
</dbReference>
<organism evidence="2">
    <name type="scientific">marine sediment metagenome</name>
    <dbReference type="NCBI Taxonomy" id="412755"/>
    <lineage>
        <taxon>unclassified sequences</taxon>
        <taxon>metagenomes</taxon>
        <taxon>ecological metagenomes</taxon>
    </lineage>
</organism>
<proteinExistence type="predicted"/>
<protein>
    <submittedName>
        <fullName evidence="2">Uncharacterized protein</fullName>
    </submittedName>
</protein>
<dbReference type="AlphaFoldDB" id="X1GCQ7"/>
<reference evidence="2" key="1">
    <citation type="journal article" date="2014" name="Front. Microbiol.">
        <title>High frequency of phylogenetically diverse reductive dehalogenase-homologous genes in deep subseafloor sedimentary metagenomes.</title>
        <authorList>
            <person name="Kawai M."/>
            <person name="Futagami T."/>
            <person name="Toyoda A."/>
            <person name="Takaki Y."/>
            <person name="Nishi S."/>
            <person name="Hori S."/>
            <person name="Arai W."/>
            <person name="Tsubouchi T."/>
            <person name="Morono Y."/>
            <person name="Uchiyama I."/>
            <person name="Ito T."/>
            <person name="Fujiyama A."/>
            <person name="Inagaki F."/>
            <person name="Takami H."/>
        </authorList>
    </citation>
    <scope>NUCLEOTIDE SEQUENCE</scope>
    <source>
        <strain evidence="2">Expedition CK06-06</strain>
    </source>
</reference>
<evidence type="ECO:0000256" key="1">
    <source>
        <dbReference type="SAM" id="Phobius"/>
    </source>
</evidence>
<keyword evidence="1" id="KW-0472">Membrane</keyword>
<feature type="non-terminal residue" evidence="2">
    <location>
        <position position="56"/>
    </location>
</feature>
<evidence type="ECO:0000313" key="2">
    <source>
        <dbReference type="EMBL" id="GAH30838.1"/>
    </source>
</evidence>
<name>X1GCQ7_9ZZZZ</name>
<gene>
    <name evidence="2" type="ORF">S01H4_66112</name>
</gene>
<keyword evidence="1" id="KW-1133">Transmembrane helix</keyword>
<keyword evidence="1" id="KW-0812">Transmembrane</keyword>
<feature type="transmembrane region" description="Helical" evidence="1">
    <location>
        <begin position="31"/>
        <end position="49"/>
    </location>
</feature>
<comment type="caution">
    <text evidence="2">The sequence shown here is derived from an EMBL/GenBank/DDBJ whole genome shotgun (WGS) entry which is preliminary data.</text>
</comment>